<dbReference type="RefSeq" id="WP_109680204.1">
    <property type="nucleotide sequence ID" value="NZ_CP086615.1"/>
</dbReference>
<evidence type="ECO:0000313" key="2">
    <source>
        <dbReference type="Proteomes" id="UP000245474"/>
    </source>
</evidence>
<reference evidence="1 2" key="1">
    <citation type="submission" date="2018-05" db="EMBL/GenBank/DDBJ databases">
        <title>Spiribacter halobius sp. nov., a moderately halophilic bacterium isolated from marine solar saltern.</title>
        <authorList>
            <person name="Zheng W.-S."/>
            <person name="Lu D.-C."/>
            <person name="Du Z.-J."/>
        </authorList>
    </citation>
    <scope>NUCLEOTIDE SEQUENCE [LARGE SCALE GENOMIC DNA]</scope>
    <source>
        <strain evidence="1 2">E85</strain>
    </source>
</reference>
<dbReference type="Proteomes" id="UP000245474">
    <property type="component" value="Unassembled WGS sequence"/>
</dbReference>
<proteinExistence type="predicted"/>
<gene>
    <name evidence="1" type="ORF">DEM34_17970</name>
</gene>
<dbReference type="EMBL" id="QFFI01000047">
    <property type="protein sequence ID" value="PWG61156.1"/>
    <property type="molecule type" value="Genomic_DNA"/>
</dbReference>
<organism evidence="1 2">
    <name type="scientific">Sediminicurvatus halobius</name>
    <dbReference type="NCBI Taxonomy" id="2182432"/>
    <lineage>
        <taxon>Bacteria</taxon>
        <taxon>Pseudomonadati</taxon>
        <taxon>Pseudomonadota</taxon>
        <taxon>Gammaproteobacteria</taxon>
        <taxon>Chromatiales</taxon>
        <taxon>Ectothiorhodospiraceae</taxon>
        <taxon>Sediminicurvatus</taxon>
    </lineage>
</organism>
<name>A0A2U2MWI7_9GAMM</name>
<comment type="caution">
    <text evidence="1">The sequence shown here is derived from an EMBL/GenBank/DDBJ whole genome shotgun (WGS) entry which is preliminary data.</text>
</comment>
<dbReference type="AlphaFoldDB" id="A0A2U2MWI7"/>
<accession>A0A2U2MWI7</accession>
<sequence>MSDRDKGIAAIEEAIAQGFHAMVIEDSNSVTVQPLTDVGYRSIQSLLEEVGAPDTVLARLSEKRQGHYVAAVPLQAKPKDLAEALILEHGLPRGSVGLLVNMTEITPIPMGESIN</sequence>
<evidence type="ECO:0000313" key="1">
    <source>
        <dbReference type="EMBL" id="PWG61156.1"/>
    </source>
</evidence>
<keyword evidence="2" id="KW-1185">Reference proteome</keyword>
<protein>
    <submittedName>
        <fullName evidence="1">Uncharacterized protein</fullName>
    </submittedName>
</protein>